<dbReference type="AlphaFoldDB" id="A0A3N2DBC3"/>
<gene>
    <name evidence="4" type="ORF">EDD28_1636</name>
</gene>
<dbReference type="SUPFAM" id="SSF55811">
    <property type="entry name" value="Nudix"/>
    <property type="match status" value="1"/>
</dbReference>
<organism evidence="4 5">
    <name type="scientific">Salana multivorans</name>
    <dbReference type="NCBI Taxonomy" id="120377"/>
    <lineage>
        <taxon>Bacteria</taxon>
        <taxon>Bacillati</taxon>
        <taxon>Actinomycetota</taxon>
        <taxon>Actinomycetes</taxon>
        <taxon>Micrococcales</taxon>
        <taxon>Beutenbergiaceae</taxon>
        <taxon>Salana</taxon>
    </lineage>
</organism>
<dbReference type="Pfam" id="PF00293">
    <property type="entry name" value="NUDIX"/>
    <property type="match status" value="1"/>
</dbReference>
<dbReference type="InterPro" id="IPR015797">
    <property type="entry name" value="NUDIX_hydrolase-like_dom_sf"/>
</dbReference>
<evidence type="ECO:0000313" key="4">
    <source>
        <dbReference type="EMBL" id="ROR97043.1"/>
    </source>
</evidence>
<dbReference type="EMBL" id="RKHQ01000001">
    <property type="protein sequence ID" value="ROR97043.1"/>
    <property type="molecule type" value="Genomic_DNA"/>
</dbReference>
<dbReference type="PROSITE" id="PS51462">
    <property type="entry name" value="NUDIX"/>
    <property type="match status" value="1"/>
</dbReference>
<evidence type="ECO:0000259" key="3">
    <source>
        <dbReference type="PROSITE" id="PS51462"/>
    </source>
</evidence>
<feature type="domain" description="Nudix hydrolase" evidence="3">
    <location>
        <begin position="10"/>
        <end position="141"/>
    </location>
</feature>
<dbReference type="CDD" id="cd04690">
    <property type="entry name" value="NUDIX_Hydrolase"/>
    <property type="match status" value="1"/>
</dbReference>
<dbReference type="PANTHER" id="PTHR43046">
    <property type="entry name" value="GDP-MANNOSE MANNOSYL HYDROLASE"/>
    <property type="match status" value="1"/>
</dbReference>
<dbReference type="Gene3D" id="3.90.79.10">
    <property type="entry name" value="Nucleoside Triphosphate Pyrophosphohydrolase"/>
    <property type="match status" value="1"/>
</dbReference>
<evidence type="ECO:0000313" key="5">
    <source>
        <dbReference type="Proteomes" id="UP000275356"/>
    </source>
</evidence>
<dbReference type="GO" id="GO:0016787">
    <property type="term" value="F:hydrolase activity"/>
    <property type="evidence" value="ECO:0007669"/>
    <property type="project" value="UniProtKB-KW"/>
</dbReference>
<comment type="caution">
    <text evidence="4">The sequence shown here is derived from an EMBL/GenBank/DDBJ whole genome shotgun (WGS) entry which is preliminary data.</text>
</comment>
<sequence length="141" mass="14819">MGANDVGESPTIRVTAILVLDDAGRLLLVRKRGTSAFMQPGGKPEPGEGPLETGRREVAEELGVTLSADRLRPLGRFSETAANEAGHVVVSDAFAVTLTAEEVAAVRPAAEIAEAVWVSLDQARDLPLAPLTRTHFLPLAG</sequence>
<dbReference type="InterPro" id="IPR000086">
    <property type="entry name" value="NUDIX_hydrolase_dom"/>
</dbReference>
<dbReference type="OrthoDB" id="9801098at2"/>
<comment type="cofactor">
    <cofactor evidence="1">
        <name>Mg(2+)</name>
        <dbReference type="ChEBI" id="CHEBI:18420"/>
    </cofactor>
</comment>
<reference evidence="4 5" key="1">
    <citation type="submission" date="2018-11" db="EMBL/GenBank/DDBJ databases">
        <title>Sequencing the genomes of 1000 actinobacteria strains.</title>
        <authorList>
            <person name="Klenk H.-P."/>
        </authorList>
    </citation>
    <scope>NUCLEOTIDE SEQUENCE [LARGE SCALE GENOMIC DNA]</scope>
    <source>
        <strain evidence="4 5">DSM 13521</strain>
    </source>
</reference>
<evidence type="ECO:0000256" key="2">
    <source>
        <dbReference type="ARBA" id="ARBA00022801"/>
    </source>
</evidence>
<keyword evidence="5" id="KW-1185">Reference proteome</keyword>
<dbReference type="Proteomes" id="UP000275356">
    <property type="component" value="Unassembled WGS sequence"/>
</dbReference>
<protein>
    <submittedName>
        <fullName evidence="4">ADP-ribose pyrophosphatase YjhB (NUDIX family)</fullName>
    </submittedName>
</protein>
<dbReference type="PANTHER" id="PTHR43046:SF2">
    <property type="entry name" value="8-OXO-DGTP DIPHOSPHATASE-RELATED"/>
    <property type="match status" value="1"/>
</dbReference>
<accession>A0A3N2DBC3</accession>
<proteinExistence type="predicted"/>
<name>A0A3N2DBC3_9MICO</name>
<keyword evidence="2" id="KW-0378">Hydrolase</keyword>
<evidence type="ECO:0000256" key="1">
    <source>
        <dbReference type="ARBA" id="ARBA00001946"/>
    </source>
</evidence>